<feature type="domain" description="LysR substrate-binding" evidence="2">
    <location>
        <begin position="4"/>
        <end position="90"/>
    </location>
</feature>
<evidence type="ECO:0000256" key="1">
    <source>
        <dbReference type="SAM" id="MobiDB-lite"/>
    </source>
</evidence>
<comment type="caution">
    <text evidence="3">The sequence shown here is derived from an EMBL/GenBank/DDBJ whole genome shotgun (WGS) entry which is preliminary data.</text>
</comment>
<evidence type="ECO:0000313" key="3">
    <source>
        <dbReference type="EMBL" id="TDV47043.1"/>
    </source>
</evidence>
<keyword evidence="4" id="KW-1185">Reference proteome</keyword>
<dbReference type="SUPFAM" id="SSF53850">
    <property type="entry name" value="Periplasmic binding protein-like II"/>
    <property type="match status" value="1"/>
</dbReference>
<sequence>MPRGLADALTTGAPDVAFVSTTGAVSPALKLTLITRDPLVLLPPNHPLAESKLSLELLAGEDWIDGTEGYGNRIIVDAAFARAGLSSRPTVQDWITRQGEGKPKLPHGLGEESWGRRAPHYGGARRATEGEGCRHRR</sequence>
<protein>
    <submittedName>
        <fullName evidence="3">LysR substrate binding domain-containing protein</fullName>
    </submittedName>
</protein>
<feature type="compositionally biased region" description="Basic and acidic residues" evidence="1">
    <location>
        <begin position="99"/>
        <end position="115"/>
    </location>
</feature>
<dbReference type="AlphaFoldDB" id="A0A4R7VD37"/>
<dbReference type="Proteomes" id="UP000294927">
    <property type="component" value="Unassembled WGS sequence"/>
</dbReference>
<accession>A0A4R7VD37</accession>
<reference evidence="3 4" key="1">
    <citation type="submission" date="2019-03" db="EMBL/GenBank/DDBJ databases">
        <title>Genomic Encyclopedia of Archaeal and Bacterial Type Strains, Phase II (KMG-II): from individual species to whole genera.</title>
        <authorList>
            <person name="Goeker M."/>
        </authorList>
    </citation>
    <scope>NUCLEOTIDE SEQUENCE [LARGE SCALE GENOMIC DNA]</scope>
    <source>
        <strain evidence="3 4">DSM 45499</strain>
    </source>
</reference>
<dbReference type="EMBL" id="SOCP01000010">
    <property type="protein sequence ID" value="TDV47043.1"/>
    <property type="molecule type" value="Genomic_DNA"/>
</dbReference>
<dbReference type="OrthoDB" id="3636008at2"/>
<feature type="region of interest" description="Disordered" evidence="1">
    <location>
        <begin position="95"/>
        <end position="137"/>
    </location>
</feature>
<proteinExistence type="predicted"/>
<organism evidence="3 4">
    <name type="scientific">Actinophytocola oryzae</name>
    <dbReference type="NCBI Taxonomy" id="502181"/>
    <lineage>
        <taxon>Bacteria</taxon>
        <taxon>Bacillati</taxon>
        <taxon>Actinomycetota</taxon>
        <taxon>Actinomycetes</taxon>
        <taxon>Pseudonocardiales</taxon>
        <taxon>Pseudonocardiaceae</taxon>
    </lineage>
</organism>
<name>A0A4R7VD37_9PSEU</name>
<dbReference type="Gene3D" id="3.40.190.290">
    <property type="match status" value="1"/>
</dbReference>
<evidence type="ECO:0000259" key="2">
    <source>
        <dbReference type="Pfam" id="PF03466"/>
    </source>
</evidence>
<evidence type="ECO:0000313" key="4">
    <source>
        <dbReference type="Proteomes" id="UP000294927"/>
    </source>
</evidence>
<gene>
    <name evidence="3" type="ORF">CLV71_110226</name>
</gene>
<dbReference type="RefSeq" id="WP_133905545.1">
    <property type="nucleotide sequence ID" value="NZ_SOCP01000010.1"/>
</dbReference>
<dbReference type="InterPro" id="IPR005119">
    <property type="entry name" value="LysR_subst-bd"/>
</dbReference>
<dbReference type="Pfam" id="PF03466">
    <property type="entry name" value="LysR_substrate"/>
    <property type="match status" value="1"/>
</dbReference>
<feature type="compositionally biased region" description="Basic and acidic residues" evidence="1">
    <location>
        <begin position="126"/>
        <end position="137"/>
    </location>
</feature>